<keyword evidence="2" id="KW-0732">Signal</keyword>
<organism evidence="3 4">
    <name type="scientific">Flavobacterium rivuli WB 3.3-2 = DSM 21788</name>
    <dbReference type="NCBI Taxonomy" id="1121895"/>
    <lineage>
        <taxon>Bacteria</taxon>
        <taxon>Pseudomonadati</taxon>
        <taxon>Bacteroidota</taxon>
        <taxon>Flavobacteriia</taxon>
        <taxon>Flavobacteriales</taxon>
        <taxon>Flavobacteriaceae</taxon>
        <taxon>Flavobacterium</taxon>
    </lineage>
</organism>
<feature type="chain" id="PRO_5001991581" description="Cytochrome C551" evidence="2">
    <location>
        <begin position="23"/>
        <end position="83"/>
    </location>
</feature>
<evidence type="ECO:0000313" key="3">
    <source>
        <dbReference type="EMBL" id="KGO85242.1"/>
    </source>
</evidence>
<proteinExistence type="predicted"/>
<keyword evidence="4" id="KW-1185">Reference proteome</keyword>
<protein>
    <recommendedName>
        <fullName evidence="5">Cytochrome C551</fullName>
    </recommendedName>
</protein>
<dbReference type="PROSITE" id="PS51257">
    <property type="entry name" value="PROKAR_LIPOPROTEIN"/>
    <property type="match status" value="1"/>
</dbReference>
<dbReference type="AlphaFoldDB" id="A0A0A2LXZ3"/>
<reference evidence="3 4" key="1">
    <citation type="submission" date="2013-09" db="EMBL/GenBank/DDBJ databases">
        <authorList>
            <person name="Zeng Z."/>
            <person name="Chen C."/>
        </authorList>
    </citation>
    <scope>NUCLEOTIDE SEQUENCE [LARGE SCALE GENOMIC DNA]</scope>
    <source>
        <strain evidence="3 4">WB 3.3-2</strain>
    </source>
</reference>
<evidence type="ECO:0000313" key="4">
    <source>
        <dbReference type="Proteomes" id="UP000030152"/>
    </source>
</evidence>
<comment type="caution">
    <text evidence="3">The sequence shown here is derived from an EMBL/GenBank/DDBJ whole genome shotgun (WGS) entry which is preliminary data.</text>
</comment>
<name>A0A0A2LXZ3_9FLAO</name>
<accession>A0A0A2LXZ3</accession>
<dbReference type="Proteomes" id="UP000030152">
    <property type="component" value="Unassembled WGS sequence"/>
</dbReference>
<feature type="compositionally biased region" description="Basic and acidic residues" evidence="1">
    <location>
        <begin position="57"/>
        <end position="75"/>
    </location>
</feature>
<sequence>MKTNFVKNTMLATALIAGLAFTSCKNKTDEGDDRATDDVEAVDSTAGMSSEPIGDTIARKNDTIVKTGTENDTKENPIGTQVP</sequence>
<dbReference type="OrthoDB" id="9956036at2"/>
<evidence type="ECO:0000256" key="2">
    <source>
        <dbReference type="SAM" id="SignalP"/>
    </source>
</evidence>
<gene>
    <name evidence="3" type="ORF">Q765_17255</name>
</gene>
<feature type="region of interest" description="Disordered" evidence="1">
    <location>
        <begin position="42"/>
        <end position="83"/>
    </location>
</feature>
<dbReference type="eggNOG" id="ENOG502ZYNF">
    <property type="taxonomic scope" value="Bacteria"/>
</dbReference>
<evidence type="ECO:0000256" key="1">
    <source>
        <dbReference type="SAM" id="MobiDB-lite"/>
    </source>
</evidence>
<dbReference type="RefSeq" id="WP_020214063.1">
    <property type="nucleotide sequence ID" value="NZ_JRLX01000025.1"/>
</dbReference>
<feature type="signal peptide" evidence="2">
    <location>
        <begin position="1"/>
        <end position="22"/>
    </location>
</feature>
<evidence type="ECO:0008006" key="5">
    <source>
        <dbReference type="Google" id="ProtNLM"/>
    </source>
</evidence>
<dbReference type="EMBL" id="JRLX01000025">
    <property type="protein sequence ID" value="KGO85242.1"/>
    <property type="molecule type" value="Genomic_DNA"/>
</dbReference>